<keyword evidence="4" id="KW-0798">TonB box</keyword>
<evidence type="ECO:0000256" key="4">
    <source>
        <dbReference type="RuleBase" id="RU003357"/>
    </source>
</evidence>
<dbReference type="EMBL" id="BMKL01000001">
    <property type="protein sequence ID" value="GGD88194.1"/>
    <property type="molecule type" value="Genomic_DNA"/>
</dbReference>
<comment type="caution">
    <text evidence="9">The sequence shown here is derived from an EMBL/GenBank/DDBJ whole genome shotgun (WGS) entry which is preliminary data.</text>
</comment>
<dbReference type="PANTHER" id="PTHR47234">
    <property type="match status" value="1"/>
</dbReference>
<feature type="signal peptide" evidence="6">
    <location>
        <begin position="1"/>
        <end position="31"/>
    </location>
</feature>
<feature type="domain" description="TonB-dependent receptor plug" evidence="8">
    <location>
        <begin position="78"/>
        <end position="199"/>
    </location>
</feature>
<evidence type="ECO:0000256" key="3">
    <source>
        <dbReference type="ARBA" id="ARBA00023237"/>
    </source>
</evidence>
<comment type="similarity">
    <text evidence="4">Belongs to the TonB-dependent receptor family.</text>
</comment>
<evidence type="ECO:0000313" key="9">
    <source>
        <dbReference type="EMBL" id="GGD88194.1"/>
    </source>
</evidence>
<evidence type="ECO:0000313" key="10">
    <source>
        <dbReference type="Proteomes" id="UP000619041"/>
    </source>
</evidence>
<dbReference type="Pfam" id="PF00593">
    <property type="entry name" value="TonB_dep_Rec_b-barrel"/>
    <property type="match status" value="1"/>
</dbReference>
<evidence type="ECO:0000256" key="6">
    <source>
        <dbReference type="SAM" id="SignalP"/>
    </source>
</evidence>
<keyword evidence="9" id="KW-0675">Receptor</keyword>
<dbReference type="InterPro" id="IPR012910">
    <property type="entry name" value="Plug_dom"/>
</dbReference>
<gene>
    <name evidence="9" type="primary">btuB</name>
    <name evidence="9" type="ORF">GCM10011515_04780</name>
</gene>
<dbReference type="PANTHER" id="PTHR47234:SF2">
    <property type="entry name" value="TONB-DEPENDENT RECEPTOR"/>
    <property type="match status" value="1"/>
</dbReference>
<keyword evidence="2 4" id="KW-0472">Membrane</keyword>
<comment type="subcellular location">
    <subcellularLocation>
        <location evidence="1 4">Cell outer membrane</location>
    </subcellularLocation>
</comment>
<accession>A0ABQ1S220</accession>
<dbReference type="Proteomes" id="UP000619041">
    <property type="component" value="Unassembled WGS sequence"/>
</dbReference>
<sequence length="1044" mass="111215">MKVFAKAALRGSTSLVATIVAAGIIAVPAIAQDAPAPTEEADRPLENNPDGVQTEADGRDSADGLIVVTGSRIRRPDYDSAEPTQVISSQYINERAITNVADALNEGPAIRGSVTPNGAQGSFGQGVNFVNNYGLGSNRTLTLVNGRRFVSSNVATLFNQASAGTQVDLNVIPTALTERVDIVSVGGAPVYGSDAISGVVNVVLNTKFDGVDLQATAGVTERGDGFRYNGTAVVGKNFLDDALNVTLSYSRDRSEGILQNARDFYRDNLGNVTNPTEAQAAALIGRTGITSINDGRINTTIPFDGTATDDIPGTILARDITIPYLTGGGLITATAGGAGTAYNFQFDSNGNLVPFDRGIAFPGIYGSGGDPNAFRFSDYGQITSDLKRDIANGFVTWELAPALTFFLEGTYYTSRGDELVQQPSFNSNLFGGANGPLTFSVNSPFLTTQARDLLVSRGVSLFQVSRASADLADLTGYSKTRLYRGVAGVRGDFNLFNGREFNYEVSANFGRNRITDVGQDINRQNFINAVNVASVGGQIVCTTAKTTGGGYAAPGGTPVADANCVPLNLLGEGLSDPAARAYVIQESRTVSKLEQDDFLATVSGSPFDIFGNSVGLSAGYEHRREAASFTPSEFQQQGLGRSVAIGPVSGSYNVDEVFGEVNVPLITPSNGIGFINRLEAFGRGRYVDNTVNGGFFSWAAGGLFSPIPDITFRGNYTKSFRAPAITELFLPISPTFTNVPDLCSAGNRNAGPAPETRNRNCEAFLAKYPTATPLQASQATVPGLSGGNPNLDNEVANSYTFGAVLRPRFLRNFVASVDYVRINITKPITQLSVAQIASACFDNENFDASDPANGNAFCSLIRRDATGQVPYDAANPAVTSQFINGNRIFFSGIQGGFDWILDAPFLSSDSKFEIGGTGLYVRRRLIDTTGVAPTRSDGVFGDPKFAGQVNFRYWNDDWGTSISTNIVGKQIASRTEAVREIQAYKGYATVNASVYFDVQDDFRFTFSVSNLFDRIGQAYYGYLIPGSINDAFGRRFAVSVNKTF</sequence>
<organism evidence="9 10">
    <name type="scientific">Tsuneonella deserti</name>
    <dbReference type="NCBI Taxonomy" id="2035528"/>
    <lineage>
        <taxon>Bacteria</taxon>
        <taxon>Pseudomonadati</taxon>
        <taxon>Pseudomonadota</taxon>
        <taxon>Alphaproteobacteria</taxon>
        <taxon>Sphingomonadales</taxon>
        <taxon>Erythrobacteraceae</taxon>
        <taxon>Tsuneonella</taxon>
    </lineage>
</organism>
<keyword evidence="10" id="KW-1185">Reference proteome</keyword>
<evidence type="ECO:0000259" key="7">
    <source>
        <dbReference type="Pfam" id="PF00593"/>
    </source>
</evidence>
<feature type="chain" id="PRO_5047006651" evidence="6">
    <location>
        <begin position="32"/>
        <end position="1044"/>
    </location>
</feature>
<dbReference type="Pfam" id="PF07715">
    <property type="entry name" value="Plug"/>
    <property type="match status" value="1"/>
</dbReference>
<dbReference type="InterPro" id="IPR036942">
    <property type="entry name" value="Beta-barrel_TonB_sf"/>
</dbReference>
<keyword evidence="3" id="KW-0998">Cell outer membrane</keyword>
<proteinExistence type="inferred from homology"/>
<evidence type="ECO:0000259" key="8">
    <source>
        <dbReference type="Pfam" id="PF07715"/>
    </source>
</evidence>
<dbReference type="RefSeq" id="WP_229658401.1">
    <property type="nucleotide sequence ID" value="NZ_BMKL01000001.1"/>
</dbReference>
<feature type="region of interest" description="Disordered" evidence="5">
    <location>
        <begin position="35"/>
        <end position="61"/>
    </location>
</feature>
<dbReference type="Gene3D" id="2.170.130.10">
    <property type="entry name" value="TonB-dependent receptor, plug domain"/>
    <property type="match status" value="1"/>
</dbReference>
<evidence type="ECO:0000256" key="5">
    <source>
        <dbReference type="SAM" id="MobiDB-lite"/>
    </source>
</evidence>
<protein>
    <submittedName>
        <fullName evidence="9">TonB-dependent receptor</fullName>
    </submittedName>
</protein>
<dbReference type="InterPro" id="IPR037066">
    <property type="entry name" value="Plug_dom_sf"/>
</dbReference>
<dbReference type="SUPFAM" id="SSF56935">
    <property type="entry name" value="Porins"/>
    <property type="match status" value="1"/>
</dbReference>
<reference evidence="10" key="1">
    <citation type="journal article" date="2019" name="Int. J. Syst. Evol. Microbiol.">
        <title>The Global Catalogue of Microorganisms (GCM) 10K type strain sequencing project: providing services to taxonomists for standard genome sequencing and annotation.</title>
        <authorList>
            <consortium name="The Broad Institute Genomics Platform"/>
            <consortium name="The Broad Institute Genome Sequencing Center for Infectious Disease"/>
            <person name="Wu L."/>
            <person name="Ma J."/>
        </authorList>
    </citation>
    <scope>NUCLEOTIDE SEQUENCE [LARGE SCALE GENOMIC DNA]</scope>
    <source>
        <strain evidence="10">CGMCC 1.15959</strain>
    </source>
</reference>
<evidence type="ECO:0000256" key="1">
    <source>
        <dbReference type="ARBA" id="ARBA00004442"/>
    </source>
</evidence>
<feature type="domain" description="TonB-dependent receptor-like beta-barrel" evidence="7">
    <location>
        <begin position="599"/>
        <end position="1011"/>
    </location>
</feature>
<dbReference type="InterPro" id="IPR000531">
    <property type="entry name" value="Beta-barrel_TonB"/>
</dbReference>
<keyword evidence="6" id="KW-0732">Signal</keyword>
<evidence type="ECO:0000256" key="2">
    <source>
        <dbReference type="ARBA" id="ARBA00023136"/>
    </source>
</evidence>
<name>A0ABQ1S220_9SPHN</name>
<dbReference type="Gene3D" id="2.40.170.20">
    <property type="entry name" value="TonB-dependent receptor, beta-barrel domain"/>
    <property type="match status" value="1"/>
</dbReference>